<name>A0A7Y9ZG13_9ACTN</name>
<gene>
    <name evidence="2" type="ORF">BJ993_001245</name>
</gene>
<sequence length="333" mass="35448">MNRPITDAGVAGLSLDEGRAELLEEIMSLSTETAPEVEPTARRRWLLPAAGAVAAAVVIAGAIGLPRLLADGPDLVTEPPFAAPGKGTLAVLDQPGWELESATVQPGYGSLDYEKGDEQVEIRWKEADLHQQYVADRERIADPKVDPGEQVTLLGLPALLWAYDATDHTVIRRPDGDVFLEVRGSGMDRASFDALLTRLTAIAAADLDDHLPARFVTGAERDDAIGQALAGVPLPPGLAAGDIESTEADPYHLGADVAGAVVCGWIETFIEARDRGDAAGVERAQDALGTSRQWPVLRAMNAEGDYPEVVWEMSVEVGRGRVPAEYQQGLGCD</sequence>
<evidence type="ECO:0000256" key="1">
    <source>
        <dbReference type="SAM" id="Phobius"/>
    </source>
</evidence>
<dbReference type="Proteomes" id="UP000562045">
    <property type="component" value="Unassembled WGS sequence"/>
</dbReference>
<feature type="transmembrane region" description="Helical" evidence="1">
    <location>
        <begin position="45"/>
        <end position="65"/>
    </location>
</feature>
<comment type="caution">
    <text evidence="2">The sequence shown here is derived from an EMBL/GenBank/DDBJ whole genome shotgun (WGS) entry which is preliminary data.</text>
</comment>
<accession>A0A7Y9ZG13</accession>
<keyword evidence="1" id="KW-0472">Membrane</keyword>
<protein>
    <submittedName>
        <fullName evidence="2">Uncharacterized protein</fullName>
    </submittedName>
</protein>
<dbReference type="AlphaFoldDB" id="A0A7Y9ZG13"/>
<reference evidence="2 3" key="1">
    <citation type="submission" date="2020-07" db="EMBL/GenBank/DDBJ databases">
        <title>Sequencing the genomes of 1000 actinobacteria strains.</title>
        <authorList>
            <person name="Klenk H.-P."/>
        </authorList>
    </citation>
    <scope>NUCLEOTIDE SEQUENCE [LARGE SCALE GENOMIC DNA]</scope>
    <source>
        <strain evidence="2 3">DSM 15131</strain>
    </source>
</reference>
<dbReference type="RefSeq" id="WP_179648103.1">
    <property type="nucleotide sequence ID" value="NZ_JACBZM010000001.1"/>
</dbReference>
<evidence type="ECO:0000313" key="3">
    <source>
        <dbReference type="Proteomes" id="UP000562045"/>
    </source>
</evidence>
<dbReference type="EMBL" id="JACBZM010000001">
    <property type="protein sequence ID" value="NYI44165.1"/>
    <property type="molecule type" value="Genomic_DNA"/>
</dbReference>
<evidence type="ECO:0000313" key="2">
    <source>
        <dbReference type="EMBL" id="NYI44165.1"/>
    </source>
</evidence>
<keyword evidence="1" id="KW-1133">Transmembrane helix</keyword>
<proteinExistence type="predicted"/>
<organism evidence="2 3">
    <name type="scientific">Nocardioides aromaticivorans</name>
    <dbReference type="NCBI Taxonomy" id="200618"/>
    <lineage>
        <taxon>Bacteria</taxon>
        <taxon>Bacillati</taxon>
        <taxon>Actinomycetota</taxon>
        <taxon>Actinomycetes</taxon>
        <taxon>Propionibacteriales</taxon>
        <taxon>Nocardioidaceae</taxon>
        <taxon>Nocardioides</taxon>
    </lineage>
</organism>
<keyword evidence="1" id="KW-0812">Transmembrane</keyword>